<organism evidence="2">
    <name type="scientific">Arion vulgaris</name>
    <dbReference type="NCBI Taxonomy" id="1028688"/>
    <lineage>
        <taxon>Eukaryota</taxon>
        <taxon>Metazoa</taxon>
        <taxon>Spiralia</taxon>
        <taxon>Lophotrochozoa</taxon>
        <taxon>Mollusca</taxon>
        <taxon>Gastropoda</taxon>
        <taxon>Heterobranchia</taxon>
        <taxon>Euthyneura</taxon>
        <taxon>Panpulmonata</taxon>
        <taxon>Eupulmonata</taxon>
        <taxon>Stylommatophora</taxon>
        <taxon>Helicina</taxon>
        <taxon>Arionoidea</taxon>
        <taxon>Arionidae</taxon>
        <taxon>Arion</taxon>
    </lineage>
</organism>
<feature type="compositionally biased region" description="Polar residues" evidence="1">
    <location>
        <begin position="48"/>
        <end position="74"/>
    </location>
</feature>
<feature type="region of interest" description="Disordered" evidence="1">
    <location>
        <begin position="1"/>
        <end position="97"/>
    </location>
</feature>
<feature type="region of interest" description="Disordered" evidence="1">
    <location>
        <begin position="169"/>
        <end position="200"/>
    </location>
</feature>
<feature type="non-terminal residue" evidence="2">
    <location>
        <position position="1"/>
    </location>
</feature>
<feature type="compositionally biased region" description="Polar residues" evidence="1">
    <location>
        <begin position="175"/>
        <end position="185"/>
    </location>
</feature>
<name>A0A0B6XW44_9EUPU</name>
<evidence type="ECO:0000313" key="2">
    <source>
        <dbReference type="EMBL" id="CEK48129.1"/>
    </source>
</evidence>
<evidence type="ECO:0000256" key="1">
    <source>
        <dbReference type="SAM" id="MobiDB-lite"/>
    </source>
</evidence>
<feature type="compositionally biased region" description="Low complexity" evidence="1">
    <location>
        <begin position="75"/>
        <end position="87"/>
    </location>
</feature>
<accession>A0A0B6XW44</accession>
<protein>
    <submittedName>
        <fullName evidence="2">Uncharacterized protein</fullName>
    </submittedName>
</protein>
<dbReference type="AlphaFoldDB" id="A0A0B6XW44"/>
<gene>
    <name evidence="2" type="primary">ORF3170</name>
</gene>
<feature type="non-terminal residue" evidence="2">
    <location>
        <position position="200"/>
    </location>
</feature>
<sequence>VPINSSGNQRHRRNSYTQAFDSPPTPPCSQPTHRMASERTDKEHRQNKTSSDHTAVSSSYCHTTQQYSKAQQMMSPPLSSSVSSPRSAYIGPGGGLSTLESARRIAAGDPERIMAIQNSHNTVISLKGSSLQERSVNSRDASNTMDIIRAHSHHGNTSRSIGVLSDSLQHGRHPQTVTGTHSQFQGAPAGAELRDADATE</sequence>
<reference evidence="2" key="1">
    <citation type="submission" date="2014-12" db="EMBL/GenBank/DDBJ databases">
        <title>Insight into the proteome of Arion vulgaris.</title>
        <authorList>
            <person name="Aradska J."/>
            <person name="Bulat T."/>
            <person name="Smidak R."/>
            <person name="Sarate P."/>
            <person name="Gangsoo J."/>
            <person name="Sialana F."/>
            <person name="Bilban M."/>
            <person name="Lubec G."/>
        </authorList>
    </citation>
    <scope>NUCLEOTIDE SEQUENCE</scope>
    <source>
        <tissue evidence="2">Skin</tissue>
    </source>
</reference>
<feature type="compositionally biased region" description="Basic and acidic residues" evidence="1">
    <location>
        <begin position="35"/>
        <end position="46"/>
    </location>
</feature>
<dbReference type="EMBL" id="HACG01001264">
    <property type="protein sequence ID" value="CEK48129.1"/>
    <property type="molecule type" value="Transcribed_RNA"/>
</dbReference>
<proteinExistence type="predicted"/>